<comment type="caution">
    <text evidence="2">The sequence shown here is derived from an EMBL/GenBank/DDBJ whole genome shotgun (WGS) entry which is preliminary data.</text>
</comment>
<feature type="compositionally biased region" description="Basic and acidic residues" evidence="1">
    <location>
        <begin position="199"/>
        <end position="214"/>
    </location>
</feature>
<evidence type="ECO:0000256" key="1">
    <source>
        <dbReference type="SAM" id="MobiDB-lite"/>
    </source>
</evidence>
<accession>A0A086JJZ7</accession>
<dbReference type="VEuPathDB" id="ToxoDB:TGFOU_356190"/>
<feature type="compositionally biased region" description="Basic residues" evidence="1">
    <location>
        <begin position="136"/>
        <end position="151"/>
    </location>
</feature>
<protein>
    <submittedName>
        <fullName evidence="2">Uncharacterized protein</fullName>
    </submittedName>
</protein>
<feature type="region of interest" description="Disordered" evidence="1">
    <location>
        <begin position="77"/>
        <end position="99"/>
    </location>
</feature>
<feature type="region of interest" description="Disordered" evidence="1">
    <location>
        <begin position="136"/>
        <end position="214"/>
    </location>
</feature>
<evidence type="ECO:0000313" key="3">
    <source>
        <dbReference type="Proteomes" id="UP000028838"/>
    </source>
</evidence>
<dbReference type="Proteomes" id="UP000028838">
    <property type="component" value="Unassembled WGS sequence"/>
</dbReference>
<evidence type="ECO:0000313" key="2">
    <source>
        <dbReference type="EMBL" id="KFG32465.1"/>
    </source>
</evidence>
<dbReference type="EMBL" id="AEYH02002989">
    <property type="protein sequence ID" value="KFG32465.1"/>
    <property type="molecule type" value="Genomic_DNA"/>
</dbReference>
<feature type="compositionally biased region" description="Basic and acidic residues" evidence="1">
    <location>
        <begin position="152"/>
        <end position="162"/>
    </location>
</feature>
<name>A0A086JJZ7_TOXGO</name>
<feature type="region of interest" description="Disordered" evidence="1">
    <location>
        <begin position="43"/>
        <end position="62"/>
    </location>
</feature>
<gene>
    <name evidence="2" type="ORF">TGFOU_356190</name>
</gene>
<proteinExistence type="predicted"/>
<dbReference type="AlphaFoldDB" id="A0A086JJZ7"/>
<feature type="compositionally biased region" description="Basic and acidic residues" evidence="1">
    <location>
        <begin position="169"/>
        <end position="188"/>
    </location>
</feature>
<reference evidence="2 3" key="1">
    <citation type="submission" date="2014-07" db="EMBL/GenBank/DDBJ databases">
        <authorList>
            <person name="Sibley D."/>
            <person name="Venepally P."/>
            <person name="Karamycheva S."/>
            <person name="Hadjithomas M."/>
            <person name="Khan A."/>
            <person name="Brunk B."/>
            <person name="Roos D."/>
            <person name="Caler E."/>
            <person name="Lorenzi H."/>
        </authorList>
    </citation>
    <scope>NUCLEOTIDE SEQUENCE [LARGE SCALE GENOMIC DNA]</scope>
    <source>
        <strain evidence="2 3">FOU</strain>
    </source>
</reference>
<organism evidence="2 3">
    <name type="scientific">Toxoplasma gondii FOU</name>
    <dbReference type="NCBI Taxonomy" id="943167"/>
    <lineage>
        <taxon>Eukaryota</taxon>
        <taxon>Sar</taxon>
        <taxon>Alveolata</taxon>
        <taxon>Apicomplexa</taxon>
        <taxon>Conoidasida</taxon>
        <taxon>Coccidia</taxon>
        <taxon>Eucoccidiorida</taxon>
        <taxon>Eimeriorina</taxon>
        <taxon>Sarcocystidae</taxon>
        <taxon>Toxoplasma</taxon>
    </lineage>
</organism>
<sequence>MPYFITAAFSTSSSLFFQTPPLTKILTMVSTFAKKQRVLLHSQTDDDATAVTSTPRQSARDRVEKLVGFSRELHQRRGPYAPRSFSEQQRKRKALCSGDERRELRGAQLSSLCYPPGGSERAAPCHRAERCFEKKAAKRRERSRLEKRGRKEKGETKKEDRRARKRWAERRLSRHDGDGEAPARRRPEFGVQRGGQRKSTIEKVKKTARETRRN</sequence>